<gene>
    <name evidence="3" type="ORF">GXP70_14795</name>
</gene>
<dbReference type="InterPro" id="IPR050546">
    <property type="entry name" value="Glycosyl_Hydrlase_16"/>
</dbReference>
<dbReference type="GO" id="GO:0004553">
    <property type="term" value="F:hydrolase activity, hydrolyzing O-glycosyl compounds"/>
    <property type="evidence" value="ECO:0007669"/>
    <property type="project" value="InterPro"/>
</dbReference>
<accession>A0A6C0FVD9</accession>
<dbReference type="GO" id="GO:0005975">
    <property type="term" value="P:carbohydrate metabolic process"/>
    <property type="evidence" value="ECO:0007669"/>
    <property type="project" value="InterPro"/>
</dbReference>
<evidence type="ECO:0000259" key="2">
    <source>
        <dbReference type="PROSITE" id="PS51762"/>
    </source>
</evidence>
<dbReference type="PROSITE" id="PS51257">
    <property type="entry name" value="PROKAR_LIPOPROTEIN"/>
    <property type="match status" value="1"/>
</dbReference>
<dbReference type="EMBL" id="CP048209">
    <property type="protein sequence ID" value="QHT61096.1"/>
    <property type="molecule type" value="Genomic_DNA"/>
</dbReference>
<reference evidence="3 4" key="1">
    <citation type="submission" date="2020-01" db="EMBL/GenBank/DDBJ databases">
        <title>Paenibacillus sp. nov., isolated from tomato rhizosphere.</title>
        <authorList>
            <person name="Weon H.-Y."/>
            <person name="Lee S.A."/>
        </authorList>
    </citation>
    <scope>NUCLEOTIDE SEQUENCE [LARGE SCALE GENOMIC DNA]</scope>
    <source>
        <strain evidence="3 4">12200R-189</strain>
    </source>
</reference>
<evidence type="ECO:0000256" key="1">
    <source>
        <dbReference type="ARBA" id="ARBA00006865"/>
    </source>
</evidence>
<dbReference type="PANTHER" id="PTHR10963">
    <property type="entry name" value="GLYCOSYL HYDROLASE-RELATED"/>
    <property type="match status" value="1"/>
</dbReference>
<organism evidence="3 4">
    <name type="scientific">Paenibacillus lycopersici</name>
    <dbReference type="NCBI Taxonomy" id="2704462"/>
    <lineage>
        <taxon>Bacteria</taxon>
        <taxon>Bacillati</taxon>
        <taxon>Bacillota</taxon>
        <taxon>Bacilli</taxon>
        <taxon>Bacillales</taxon>
        <taxon>Paenibacillaceae</taxon>
        <taxon>Paenibacillus</taxon>
    </lineage>
</organism>
<name>A0A6C0FVD9_9BACL</name>
<evidence type="ECO:0000313" key="3">
    <source>
        <dbReference type="EMBL" id="QHT61096.1"/>
    </source>
</evidence>
<dbReference type="Gene3D" id="2.60.120.200">
    <property type="match status" value="1"/>
</dbReference>
<dbReference type="Pfam" id="PF00722">
    <property type="entry name" value="Glyco_hydro_16"/>
    <property type="match status" value="1"/>
</dbReference>
<dbReference type="Proteomes" id="UP000476064">
    <property type="component" value="Chromosome"/>
</dbReference>
<dbReference type="AlphaFoldDB" id="A0A6C0FVD9"/>
<feature type="domain" description="GH16" evidence="2">
    <location>
        <begin position="45"/>
        <end position="283"/>
    </location>
</feature>
<dbReference type="SUPFAM" id="SSF49899">
    <property type="entry name" value="Concanavalin A-like lectins/glucanases"/>
    <property type="match status" value="1"/>
</dbReference>
<dbReference type="PANTHER" id="PTHR10963:SF55">
    <property type="entry name" value="GLYCOSIDE HYDROLASE FAMILY 16 PROTEIN"/>
    <property type="match status" value="1"/>
</dbReference>
<protein>
    <submittedName>
        <fullName evidence="3">Glycoside hydrolase family 16 protein</fullName>
    </submittedName>
</protein>
<dbReference type="PROSITE" id="PS51762">
    <property type="entry name" value="GH16_2"/>
    <property type="match status" value="1"/>
</dbReference>
<comment type="similarity">
    <text evidence="1">Belongs to the glycosyl hydrolase 16 family.</text>
</comment>
<dbReference type="KEGG" id="plyc:GXP70_14795"/>
<dbReference type="InterPro" id="IPR013320">
    <property type="entry name" value="ConA-like_dom_sf"/>
</dbReference>
<keyword evidence="4" id="KW-1185">Reference proteome</keyword>
<dbReference type="RefSeq" id="WP_162357535.1">
    <property type="nucleotide sequence ID" value="NZ_CP048209.1"/>
</dbReference>
<dbReference type="InterPro" id="IPR000757">
    <property type="entry name" value="Beta-glucanase-like"/>
</dbReference>
<evidence type="ECO:0000313" key="4">
    <source>
        <dbReference type="Proteomes" id="UP000476064"/>
    </source>
</evidence>
<dbReference type="CDD" id="cd08023">
    <property type="entry name" value="GH16_laminarinase_like"/>
    <property type="match status" value="1"/>
</dbReference>
<sequence length="283" mass="31354">MTGRIKPAFQIFMAAVMTAVLLVGCDNSAKAKYLGPSLADYALYKDYSFGTSRSVNSLDALSKDFNAYGIAGTIVINHEWQRYQPINATNHVLTDKSLDLTAVANLGGVQDGGISSGQITTKETFYPSDGKTYIFQLRAKIPNGVATWPAFWMYSPGGSDSTDSEIDIFEFFNSEKQNQYDWTGYDHGAGASVDTYKITDQGVWHPGTDFSADYHTYTLIWKEGLIEKWVDDTKVKTTKFIWYGPPPQVIINLAIGGGPNAEPTADTFPAKFSLDYFRVYVKK</sequence>
<proteinExistence type="inferred from homology"/>
<keyword evidence="3" id="KW-0378">Hydrolase</keyword>